<dbReference type="KEGG" id="acm:AciX9_4590"/>
<accession>E8X7T6</accession>
<dbReference type="HOGENOM" id="CLU_1052211_0_0_0"/>
<dbReference type="EMBL" id="CP002484">
    <property type="protein sequence ID" value="ADW71520.1"/>
    <property type="molecule type" value="Genomic_DNA"/>
</dbReference>
<dbReference type="InterPro" id="IPR043733">
    <property type="entry name" value="DUF5677"/>
</dbReference>
<reference evidence="2" key="1">
    <citation type="submission" date="2011-01" db="EMBL/GenBank/DDBJ databases">
        <title>Complete sequence of plasmid4 of Acidobacterium sp. MP5ACTX9.</title>
        <authorList>
            <consortium name="US DOE Joint Genome Institute"/>
            <person name="Lucas S."/>
            <person name="Copeland A."/>
            <person name="Lapidus A."/>
            <person name="Cheng J.-F."/>
            <person name="Goodwin L."/>
            <person name="Pitluck S."/>
            <person name="Teshima H."/>
            <person name="Detter J.C."/>
            <person name="Han C."/>
            <person name="Tapia R."/>
            <person name="Land M."/>
            <person name="Hauser L."/>
            <person name="Kyrpides N."/>
            <person name="Ivanova N."/>
            <person name="Ovchinnikova G."/>
            <person name="Pagani I."/>
            <person name="Rawat S.R."/>
            <person name="Mannisto M."/>
            <person name="Haggblom M.M."/>
            <person name="Woyke T."/>
        </authorList>
    </citation>
    <scope>NUCLEOTIDE SEQUENCE [LARGE SCALE GENOMIC DNA]</scope>
    <source>
        <strain evidence="2">MP5ACTX9</strain>
        <plasmid evidence="2">Plasmid pACIX904</plasmid>
    </source>
</reference>
<evidence type="ECO:0000313" key="1">
    <source>
        <dbReference type="EMBL" id="ADW71520.1"/>
    </source>
</evidence>
<dbReference type="AlphaFoldDB" id="E8X7T6"/>
<dbReference type="Pfam" id="PF18928">
    <property type="entry name" value="DUF5677"/>
    <property type="match status" value="1"/>
</dbReference>
<sequence>MTEGRGVVVDQDIAKRARAHLIRLELFRELLARMYRESIVQYEFSVRLALLFGSVLKVRQAGLSVKVLAEQMCVEEIVTIGRTIVEVVVNAAYLQYAEDIEIDRYLQFDKEFISRQNEFLQLQSGTRPVPGIVQKLKANALRVSMKIMPKDDDPRWSTQSIAQRAAFADKVSESPIMALLVKTLHARGHSASHGTFQSMTPFISALETMVVAETDDRFDELAEALFGVNLSLMTLCLYLNNFLNLDLDEAIHHAARASADDRGSHIH</sequence>
<name>E8X7T6_GRATM</name>
<keyword evidence="1" id="KW-0614">Plasmid</keyword>
<keyword evidence="2" id="KW-1185">Reference proteome</keyword>
<gene>
    <name evidence="1" type="ordered locus">AciX9_4590</name>
</gene>
<organism evidence="2">
    <name type="scientific">Granulicella tundricola (strain ATCC BAA-1859 / DSM 23138 / MP5ACTX9)</name>
    <dbReference type="NCBI Taxonomy" id="1198114"/>
    <lineage>
        <taxon>Bacteria</taxon>
        <taxon>Pseudomonadati</taxon>
        <taxon>Acidobacteriota</taxon>
        <taxon>Terriglobia</taxon>
        <taxon>Terriglobales</taxon>
        <taxon>Acidobacteriaceae</taxon>
        <taxon>Granulicella</taxon>
    </lineage>
</organism>
<dbReference type="Proteomes" id="UP000000343">
    <property type="component" value="Plasmid pACIX904"/>
</dbReference>
<geneLocation type="plasmid" evidence="1 2">
    <name>pACIX904</name>
</geneLocation>
<proteinExistence type="predicted"/>
<protein>
    <submittedName>
        <fullName evidence="1">Uncharacterized protein</fullName>
    </submittedName>
</protein>
<evidence type="ECO:0000313" key="2">
    <source>
        <dbReference type="Proteomes" id="UP000000343"/>
    </source>
</evidence>
<dbReference type="PaxDb" id="1198114-AciX9_4590"/>
<dbReference type="eggNOG" id="ENOG502ZVMN">
    <property type="taxonomic scope" value="Bacteria"/>
</dbReference>